<dbReference type="Gene3D" id="3.30.200.20">
    <property type="entry name" value="Phosphorylase Kinase, domain 1"/>
    <property type="match status" value="1"/>
</dbReference>
<feature type="transmembrane region" description="Helical" evidence="4">
    <location>
        <begin position="249"/>
        <end position="273"/>
    </location>
</feature>
<gene>
    <name evidence="7" type="ORF">EJD97_014412</name>
</gene>
<comment type="caution">
    <text evidence="7">The sequence shown here is derived from an EMBL/GenBank/DDBJ whole genome shotgun (WGS) entry which is preliminary data.</text>
</comment>
<feature type="chain" id="PRO_5026787820" description="Wall-associated receptor kinase C-terminal domain-containing protein" evidence="5">
    <location>
        <begin position="24"/>
        <end position="345"/>
    </location>
</feature>
<evidence type="ECO:0000256" key="5">
    <source>
        <dbReference type="SAM" id="SignalP"/>
    </source>
</evidence>
<evidence type="ECO:0000313" key="7">
    <source>
        <dbReference type="EMBL" id="TMW91383.1"/>
    </source>
</evidence>
<feature type="signal peptide" evidence="5">
    <location>
        <begin position="1"/>
        <end position="23"/>
    </location>
</feature>
<feature type="domain" description="Wall-associated receptor kinase C-terminal" evidence="6">
    <location>
        <begin position="168"/>
        <end position="238"/>
    </location>
</feature>
<dbReference type="EMBL" id="RXGB01003734">
    <property type="protein sequence ID" value="TMW91383.1"/>
    <property type="molecule type" value="Genomic_DNA"/>
</dbReference>
<proteinExistence type="predicted"/>
<evidence type="ECO:0000256" key="1">
    <source>
        <dbReference type="ARBA" id="ARBA00022741"/>
    </source>
</evidence>
<dbReference type="PANTHER" id="PTHR46008:SF9">
    <property type="entry name" value="LEAF RUST 10 DISEASE-RESISTANCE LOCUS RECEPTOR-LIKE PROTEIN KINASE-LIKE 1.1"/>
    <property type="match status" value="1"/>
</dbReference>
<dbReference type="GO" id="GO:0005524">
    <property type="term" value="F:ATP binding"/>
    <property type="evidence" value="ECO:0007669"/>
    <property type="project" value="UniProtKB-KW"/>
</dbReference>
<dbReference type="GO" id="GO:0016301">
    <property type="term" value="F:kinase activity"/>
    <property type="evidence" value="ECO:0007669"/>
    <property type="project" value="TreeGrafter"/>
</dbReference>
<keyword evidence="4" id="KW-0472">Membrane</keyword>
<dbReference type="PANTHER" id="PTHR46008">
    <property type="entry name" value="LEAF RUST 10 DISEASE-RESISTANCE LOCUS RECEPTOR-LIKE PROTEIN KINASE-LIKE 1.4"/>
    <property type="match status" value="1"/>
</dbReference>
<accession>A0A6N2BGY3</accession>
<name>A0A6N2BGY3_SOLCI</name>
<evidence type="ECO:0000256" key="4">
    <source>
        <dbReference type="SAM" id="Phobius"/>
    </source>
</evidence>
<evidence type="ECO:0000259" key="6">
    <source>
        <dbReference type="Pfam" id="PF14380"/>
    </source>
</evidence>
<dbReference type="AlphaFoldDB" id="A0A6N2BGY3"/>
<reference evidence="7" key="1">
    <citation type="submission" date="2019-05" db="EMBL/GenBank/DDBJ databases">
        <title>The de novo reference genome and transcriptome assemblies of the wild tomato species Solanum chilense.</title>
        <authorList>
            <person name="Stam R."/>
            <person name="Nosenko T."/>
            <person name="Hoerger A.C."/>
            <person name="Stephan W."/>
            <person name="Seidel M.A."/>
            <person name="Kuhn J.M.M."/>
            <person name="Haberer G."/>
            <person name="Tellier A."/>
        </authorList>
    </citation>
    <scope>NUCLEOTIDE SEQUENCE</scope>
    <source>
        <tissue evidence="7">Mature leaves</tissue>
    </source>
</reference>
<keyword evidence="3" id="KW-0325">Glycoprotein</keyword>
<dbReference type="Pfam" id="PF14380">
    <property type="entry name" value="WAK_assoc"/>
    <property type="match status" value="1"/>
</dbReference>
<dbReference type="InterPro" id="IPR032872">
    <property type="entry name" value="WAK_assoc_C"/>
</dbReference>
<keyword evidence="2" id="KW-0067">ATP-binding</keyword>
<dbReference type="SUPFAM" id="SSF56112">
    <property type="entry name" value="Protein kinase-like (PK-like)"/>
    <property type="match status" value="1"/>
</dbReference>
<keyword evidence="4" id="KW-0812">Transmembrane</keyword>
<organism evidence="7">
    <name type="scientific">Solanum chilense</name>
    <name type="common">Tomato</name>
    <name type="synonym">Lycopersicon chilense</name>
    <dbReference type="NCBI Taxonomy" id="4083"/>
    <lineage>
        <taxon>Eukaryota</taxon>
        <taxon>Viridiplantae</taxon>
        <taxon>Streptophyta</taxon>
        <taxon>Embryophyta</taxon>
        <taxon>Tracheophyta</taxon>
        <taxon>Spermatophyta</taxon>
        <taxon>Magnoliopsida</taxon>
        <taxon>eudicotyledons</taxon>
        <taxon>Gunneridae</taxon>
        <taxon>Pentapetalae</taxon>
        <taxon>asterids</taxon>
        <taxon>lamiids</taxon>
        <taxon>Solanales</taxon>
        <taxon>Solanaceae</taxon>
        <taxon>Solanoideae</taxon>
        <taxon>Solaneae</taxon>
        <taxon>Solanum</taxon>
        <taxon>Solanum subgen. Lycopersicon</taxon>
    </lineage>
</organism>
<protein>
    <recommendedName>
        <fullName evidence="6">Wall-associated receptor kinase C-terminal domain-containing protein</fullName>
    </recommendedName>
</protein>
<keyword evidence="5" id="KW-0732">Signal</keyword>
<evidence type="ECO:0000256" key="2">
    <source>
        <dbReference type="ARBA" id="ARBA00022840"/>
    </source>
</evidence>
<keyword evidence="4" id="KW-1133">Transmembrane helix</keyword>
<dbReference type="InterPro" id="IPR011009">
    <property type="entry name" value="Kinase-like_dom_sf"/>
</dbReference>
<evidence type="ECO:0000256" key="3">
    <source>
        <dbReference type="ARBA" id="ARBA00023180"/>
    </source>
</evidence>
<sequence length="345" mass="39468">MDMFSCFFVFVLFQFWYFDSAQGQNTSYSNCTNEFQCGNLRNLSFPFYKSTELDCGLSKVYCDDTENPMIELDGVKYQAIEKNDVFIKLKDSSLGELLKKNSCQTFDKNFSIVISPSITYRFDPLLTLFKCNKSQNSRNEEFFSSSSYQSYNVCDSFVLYYNISIHYYEVPIPSSCSFIQLPLTSNTEAKENGSGLFHLLTDEVILGWTVSDECNQCYYTGGKCQTDNTTNNFFCSNTNKDRHLKYAKVIVAVSALIGSLVGLCAIACGLWFYMRRRNDFSLYISRNTSGVSMIHHELEERCEYLGIPVFSYEELEEATNKFSSSRELGDGGYGTVYYVLTRHGV</sequence>
<keyword evidence="1" id="KW-0547">Nucleotide-binding</keyword>